<dbReference type="Proteomes" id="UP000013015">
    <property type="component" value="Unassembled WGS sequence"/>
</dbReference>
<comment type="caution">
    <text evidence="1">The sequence shown here is derived from an EMBL/GenBank/DDBJ whole genome shotgun (WGS) entry which is preliminary data.</text>
</comment>
<dbReference type="AlphaFoldDB" id="N6WDS7"/>
<name>N6WDS7_9ACTO</name>
<keyword evidence="2" id="KW-1185">Reference proteome</keyword>
<sequence>MPRSPGFPTYVFIERHSSNAAVLHPFPEHDVEAVREALAAAGFEISILGSGDPIRGEGIYFQDEPFGDEILGQLADALTLRGIGAYAYALLEDSLGPGSGSIALFSRVGSIFPREGRRILLTHMWVGEVEGRRTATTWFFGSPEDLEEANILLGSRFDTEPVHDLNGMAAIEVRHEEVASGQTTPVKLMDEIFAILGASGFEGPAFCFDQNAG</sequence>
<reference evidence="1 2" key="1">
    <citation type="submission" date="2013-03" db="EMBL/GenBank/DDBJ databases">
        <title>Reference genome for the Human Microbiome Project.</title>
        <authorList>
            <person name="Aqrawi P."/>
            <person name="Ayvaz T."/>
            <person name="Bess C."/>
            <person name="Blankenburg K."/>
            <person name="Coyle M."/>
            <person name="Deng J."/>
            <person name="Forbes L."/>
            <person name="Fowler G."/>
            <person name="Francisco L."/>
            <person name="Fu Q."/>
            <person name="Gibbs R."/>
            <person name="Gross S."/>
            <person name="Gubbala S."/>
            <person name="Hale W."/>
            <person name="Hemphill L."/>
            <person name="Highlander S."/>
            <person name="Hirani K."/>
            <person name="Jackson L."/>
            <person name="Jakkamsetti A."/>
            <person name="Javaid M."/>
            <person name="Jayaseelan J.C."/>
            <person name="Jiang H."/>
            <person name="Joshi V."/>
            <person name="Korchina V."/>
            <person name="Kovar C."/>
            <person name="Lara F."/>
            <person name="Lee S."/>
            <person name="Liu Y."/>
            <person name="Mata R."/>
            <person name="Mathew T."/>
            <person name="Munidasa M."/>
            <person name="Muzny D."/>
            <person name="Nazareth L."/>
            <person name="Ngo R."/>
            <person name="Nguyen L."/>
            <person name="Nguyen N."/>
            <person name="Okwuonu G."/>
            <person name="Ongeri F."/>
            <person name="Palculict T."/>
            <person name="Patil S."/>
            <person name="Petrosino J."/>
            <person name="Pham C."/>
            <person name="Pham P."/>
            <person name="Pu L.-L."/>
            <person name="Qin X."/>
            <person name="Qu J."/>
            <person name="Reid J."/>
            <person name="Ross M."/>
            <person name="Ruth R."/>
            <person name="Saada N."/>
            <person name="San Lucas F."/>
            <person name="Santibanez J."/>
            <person name="Shang Y."/>
            <person name="Simmons D."/>
            <person name="Song X.-Z."/>
            <person name="Tang L.-Y."/>
            <person name="Thornton R."/>
            <person name="Warren J."/>
            <person name="Weissenberger G."/>
            <person name="Wilczek-Boney K."/>
            <person name="Worley K."/>
            <person name="Youmans B."/>
            <person name="Zhang J."/>
            <person name="Zhang L."/>
            <person name="Zhao Z."/>
            <person name="Zhou C."/>
            <person name="Zhu D."/>
            <person name="Zhu Y."/>
        </authorList>
    </citation>
    <scope>NUCLEOTIDE SEQUENCE [LARGE SCALE GENOMIC DNA]</scope>
    <source>
        <strain evidence="1 2">F0333</strain>
    </source>
</reference>
<gene>
    <name evidence="1" type="ORF">HMPREF9004_0958</name>
</gene>
<dbReference type="EMBL" id="AQHZ01000015">
    <property type="protein sequence ID" value="ENO18389.1"/>
    <property type="molecule type" value="Genomic_DNA"/>
</dbReference>
<proteinExistence type="predicted"/>
<dbReference type="RefSeq" id="WP_005962882.1">
    <property type="nucleotide sequence ID" value="NZ_CP040505.1"/>
</dbReference>
<dbReference type="eggNOG" id="ENOG5031G31">
    <property type="taxonomic scope" value="Bacteria"/>
</dbReference>
<dbReference type="OrthoDB" id="3250007at2"/>
<dbReference type="PATRIC" id="fig|888050.3.peg.904"/>
<dbReference type="HOGENOM" id="CLU_1292147_0_0_11"/>
<evidence type="ECO:0000313" key="1">
    <source>
        <dbReference type="EMBL" id="ENO18389.1"/>
    </source>
</evidence>
<accession>N6WDS7</accession>
<evidence type="ECO:0000313" key="2">
    <source>
        <dbReference type="Proteomes" id="UP000013015"/>
    </source>
</evidence>
<protein>
    <submittedName>
        <fullName evidence="1">Uncharacterized protein</fullName>
    </submittedName>
</protein>
<organism evidence="1 2">
    <name type="scientific">Schaalia cardiffensis F0333</name>
    <dbReference type="NCBI Taxonomy" id="888050"/>
    <lineage>
        <taxon>Bacteria</taxon>
        <taxon>Bacillati</taxon>
        <taxon>Actinomycetota</taxon>
        <taxon>Actinomycetes</taxon>
        <taxon>Actinomycetales</taxon>
        <taxon>Actinomycetaceae</taxon>
        <taxon>Schaalia</taxon>
    </lineage>
</organism>